<organism evidence="3">
    <name type="scientific">uncultured prokaryote</name>
    <dbReference type="NCBI Taxonomy" id="198431"/>
    <lineage>
        <taxon>unclassified sequences</taxon>
        <taxon>environmental samples</taxon>
    </lineage>
</organism>
<dbReference type="Pfam" id="PF00239">
    <property type="entry name" value="Resolvase"/>
    <property type="match status" value="1"/>
</dbReference>
<accession>A0A0H5PXW6</accession>
<sequence>MNVAYIRCSTNHQQSTEGRQAVENFPVEIDKTFVDAGFSGGNAERPGLKAMLEFIRSGDAVYCYDISRLARSVKDFATLTEAITSKGASLHFVKENLHVGGENDPTQKLFVQILSAMAEWELSIMKERRSEGIAKARERNAYKNVGRKQVLSSEQIEEINQRLANGDGVSKIAKDFHVSRTTIYKYCNVSK</sequence>
<reference evidence="3" key="2">
    <citation type="submission" date="2015-07" db="EMBL/GenBank/DDBJ databases">
        <title>Plasmids, circular viruses and viroids from rat gut.</title>
        <authorList>
            <person name="Jorgensen T.J."/>
            <person name="Hansen M.A."/>
            <person name="Xu Z."/>
            <person name="Tabak M.A."/>
            <person name="Sorensen S.J."/>
            <person name="Hansen L.H."/>
        </authorList>
    </citation>
    <scope>NUCLEOTIDE SEQUENCE</scope>
    <source>
        <plasmid evidence="3">pRGRH0135</plasmid>
    </source>
</reference>
<name>A0A0H5PXW6_9ZZZZ</name>
<dbReference type="CDD" id="cd03768">
    <property type="entry name" value="SR_ResInv"/>
    <property type="match status" value="1"/>
</dbReference>
<keyword evidence="3" id="KW-0614">Plasmid</keyword>
<dbReference type="InterPro" id="IPR036162">
    <property type="entry name" value="Resolvase-like_N_sf"/>
</dbReference>
<dbReference type="AlphaFoldDB" id="A0A0H5PXW6"/>
<dbReference type="PANTHER" id="PTHR30461:SF26">
    <property type="entry name" value="RESOLVASE HOMOLOG YNEB"/>
    <property type="match status" value="1"/>
</dbReference>
<reference evidence="3" key="1">
    <citation type="submission" date="2015-06" db="EMBL/GenBank/DDBJ databases">
        <authorList>
            <person name="Joergensen T."/>
        </authorList>
    </citation>
    <scope>NUCLEOTIDE SEQUENCE</scope>
    <source>
        <plasmid evidence="3">pRGRH0135</plasmid>
    </source>
</reference>
<dbReference type="GO" id="GO:0000150">
    <property type="term" value="F:DNA strand exchange activity"/>
    <property type="evidence" value="ECO:0007669"/>
    <property type="project" value="InterPro"/>
</dbReference>
<dbReference type="Pfam" id="PF02796">
    <property type="entry name" value="HTH_7"/>
    <property type="match status" value="1"/>
</dbReference>
<comment type="similarity">
    <text evidence="1">Belongs to the site-specific recombinase resolvase family.</text>
</comment>
<dbReference type="CDD" id="cd00569">
    <property type="entry name" value="HTH_Hin_like"/>
    <property type="match status" value="1"/>
</dbReference>
<geneLocation type="plasmid" evidence="3">
    <name>pRGRH0135</name>
</geneLocation>
<protein>
    <recommendedName>
        <fullName evidence="2">Resolvase/invertase-type recombinase catalytic domain-containing protein</fullName>
    </recommendedName>
</protein>
<dbReference type="SMART" id="SM00857">
    <property type="entry name" value="Resolvase"/>
    <property type="match status" value="1"/>
</dbReference>
<dbReference type="SUPFAM" id="SSF46689">
    <property type="entry name" value="Homeodomain-like"/>
    <property type="match status" value="1"/>
</dbReference>
<dbReference type="GO" id="GO:0003677">
    <property type="term" value="F:DNA binding"/>
    <property type="evidence" value="ECO:0007669"/>
    <property type="project" value="InterPro"/>
</dbReference>
<feature type="domain" description="Resolvase/invertase-type recombinase catalytic" evidence="2">
    <location>
        <begin position="1"/>
        <end position="140"/>
    </location>
</feature>
<evidence type="ECO:0000256" key="1">
    <source>
        <dbReference type="ARBA" id="ARBA00009913"/>
    </source>
</evidence>
<dbReference type="Gene3D" id="3.40.50.1390">
    <property type="entry name" value="Resolvase, N-terminal catalytic domain"/>
    <property type="match status" value="1"/>
</dbReference>
<dbReference type="SUPFAM" id="SSF53041">
    <property type="entry name" value="Resolvase-like"/>
    <property type="match status" value="1"/>
</dbReference>
<evidence type="ECO:0000259" key="2">
    <source>
        <dbReference type="PROSITE" id="PS51736"/>
    </source>
</evidence>
<dbReference type="EMBL" id="LN852825">
    <property type="protein sequence ID" value="CRY94030.1"/>
    <property type="molecule type" value="Genomic_DNA"/>
</dbReference>
<dbReference type="PANTHER" id="PTHR30461">
    <property type="entry name" value="DNA-INVERTASE FROM LAMBDOID PROPHAGE"/>
    <property type="match status" value="1"/>
</dbReference>
<proteinExistence type="inferred from homology"/>
<dbReference type="InterPro" id="IPR006120">
    <property type="entry name" value="Resolvase_HTH_dom"/>
</dbReference>
<dbReference type="InterPro" id="IPR009057">
    <property type="entry name" value="Homeodomain-like_sf"/>
</dbReference>
<dbReference type="InterPro" id="IPR006119">
    <property type="entry name" value="Resolv_N"/>
</dbReference>
<evidence type="ECO:0000313" key="3">
    <source>
        <dbReference type="EMBL" id="CRY94030.1"/>
    </source>
</evidence>
<dbReference type="InterPro" id="IPR050639">
    <property type="entry name" value="SSR_resolvase"/>
</dbReference>
<dbReference type="PROSITE" id="PS51736">
    <property type="entry name" value="RECOMBINASES_3"/>
    <property type="match status" value="1"/>
</dbReference>
<dbReference type="Gene3D" id="1.10.10.60">
    <property type="entry name" value="Homeodomain-like"/>
    <property type="match status" value="1"/>
</dbReference>